<evidence type="ECO:0008006" key="3">
    <source>
        <dbReference type="Google" id="ProtNLM"/>
    </source>
</evidence>
<proteinExistence type="predicted"/>
<evidence type="ECO:0000313" key="2">
    <source>
        <dbReference type="Proteomes" id="UP000215405"/>
    </source>
</evidence>
<keyword evidence="2" id="KW-1185">Reference proteome</keyword>
<organism evidence="1 2">
    <name type="scientific">Notoacmeibacter marinus</name>
    <dbReference type="NCBI Taxonomy" id="1876515"/>
    <lineage>
        <taxon>Bacteria</taxon>
        <taxon>Pseudomonadati</taxon>
        <taxon>Pseudomonadota</taxon>
        <taxon>Alphaproteobacteria</taxon>
        <taxon>Hyphomicrobiales</taxon>
        <taxon>Notoacmeibacteraceae</taxon>
        <taxon>Notoacmeibacter</taxon>
    </lineage>
</organism>
<gene>
    <name evidence="1" type="ORF">B7H23_11770</name>
</gene>
<dbReference type="Proteomes" id="UP000215405">
    <property type="component" value="Unassembled WGS sequence"/>
</dbReference>
<evidence type="ECO:0000313" key="1">
    <source>
        <dbReference type="EMBL" id="OXT00750.1"/>
    </source>
</evidence>
<dbReference type="AlphaFoldDB" id="A0A231UXY7"/>
<dbReference type="EMBL" id="NBYO01000002">
    <property type="protein sequence ID" value="OXT00750.1"/>
    <property type="molecule type" value="Genomic_DNA"/>
</dbReference>
<dbReference type="RefSeq" id="WP_094077569.1">
    <property type="nucleotide sequence ID" value="NZ_NBYO01000002.1"/>
</dbReference>
<reference evidence="2" key="1">
    <citation type="journal article" date="2017" name="Int. J. Syst. Evol. Microbiol.">
        <title>Notoacmeibacter marinus gen. nov., sp. nov., isolated from the gut of a limpet and proposal of Notoacmeibacteraceae fam. nov. in the order Rhizobiales of the class Alphaproteobacteria.</title>
        <authorList>
            <person name="Huang Z."/>
            <person name="Guo F."/>
            <person name="Lai Q."/>
        </authorList>
    </citation>
    <scope>NUCLEOTIDE SEQUENCE [LARGE SCALE GENOMIC DNA]</scope>
    <source>
        <strain evidence="2">XMTR2A4</strain>
    </source>
</reference>
<protein>
    <recommendedName>
        <fullName evidence="3">Alkaline proteinase inhibitor/ Outer membrane lipoprotein Omp19 domain-containing protein</fullName>
    </recommendedName>
</protein>
<sequence>MRVLFSLGLFVAFGSAAFLVDGGRWHAGPVSTDNVVTGSVSRATPVYQAVVEGERVRCWLNASRKSADYRFVGAECGRLGIEQIEAASVGIERTGDLEVTDKAGKTLLHFFSADGDGWEAAPETGQLIDLIATSD</sequence>
<name>A0A231UXY7_9HYPH</name>
<comment type="caution">
    <text evidence="1">The sequence shown here is derived from an EMBL/GenBank/DDBJ whole genome shotgun (WGS) entry which is preliminary data.</text>
</comment>
<accession>A0A231UXY7</accession>